<comment type="caution">
    <text evidence="1">The sequence shown here is derived from an EMBL/GenBank/DDBJ whole genome shotgun (WGS) entry which is preliminary data.</text>
</comment>
<dbReference type="Proteomes" id="UP000650424">
    <property type="component" value="Unassembled WGS sequence"/>
</dbReference>
<evidence type="ECO:0000313" key="2">
    <source>
        <dbReference type="Proteomes" id="UP000650424"/>
    </source>
</evidence>
<proteinExistence type="predicted"/>
<protein>
    <submittedName>
        <fullName evidence="1">Uncharacterized protein</fullName>
    </submittedName>
</protein>
<sequence length="182" mass="19624">MSMNLTNKTNYQAYFTVLKGDMLIAEHLPVPPESMAELATDLPPASVFATTVIQGNTYTSASQSFVGAAGFLAQVKQVMQQGTFEFDMIHVPYSNPNQLQLQKTCVGPVIFSIRQNDQVTQNVVVTDDFIASTLNISDTYTVYAVINGVTTDAIQTSNPQAAINAVVDTGVLESGYFLLVAS</sequence>
<reference evidence="1 2" key="1">
    <citation type="submission" date="2020-08" db="EMBL/GenBank/DDBJ databases">
        <title>Novel species isolated from subtropical streams in China.</title>
        <authorList>
            <person name="Lu H."/>
        </authorList>
    </citation>
    <scope>NUCLEOTIDE SEQUENCE [LARGE SCALE GENOMIC DNA]</scope>
    <source>
        <strain evidence="1 2">CY18W</strain>
    </source>
</reference>
<dbReference type="RefSeq" id="WP_186948892.1">
    <property type="nucleotide sequence ID" value="NZ_JACOGF010000010.1"/>
</dbReference>
<gene>
    <name evidence="1" type="ORF">H8L32_19285</name>
</gene>
<organism evidence="1 2">
    <name type="scientific">Undibacterium hunanense</name>
    <dbReference type="NCBI Taxonomy" id="2762292"/>
    <lineage>
        <taxon>Bacteria</taxon>
        <taxon>Pseudomonadati</taxon>
        <taxon>Pseudomonadota</taxon>
        <taxon>Betaproteobacteria</taxon>
        <taxon>Burkholderiales</taxon>
        <taxon>Oxalobacteraceae</taxon>
        <taxon>Undibacterium</taxon>
    </lineage>
</organism>
<keyword evidence="2" id="KW-1185">Reference proteome</keyword>
<name>A0ABR6ZUU2_9BURK</name>
<dbReference type="EMBL" id="JACOGF010000010">
    <property type="protein sequence ID" value="MBC3919640.1"/>
    <property type="molecule type" value="Genomic_DNA"/>
</dbReference>
<accession>A0ABR6ZUU2</accession>
<evidence type="ECO:0000313" key="1">
    <source>
        <dbReference type="EMBL" id="MBC3919640.1"/>
    </source>
</evidence>